<feature type="compositionally biased region" description="Basic and acidic residues" evidence="1">
    <location>
        <begin position="381"/>
        <end position="392"/>
    </location>
</feature>
<feature type="compositionally biased region" description="Basic and acidic residues" evidence="1">
    <location>
        <begin position="132"/>
        <end position="156"/>
    </location>
</feature>
<feature type="region of interest" description="Disordered" evidence="1">
    <location>
        <begin position="132"/>
        <end position="261"/>
    </location>
</feature>
<feature type="compositionally biased region" description="Polar residues" evidence="1">
    <location>
        <begin position="282"/>
        <end position="295"/>
    </location>
</feature>
<feature type="region of interest" description="Disordered" evidence="1">
    <location>
        <begin position="273"/>
        <end position="320"/>
    </location>
</feature>
<keyword evidence="3" id="KW-1185">Reference proteome</keyword>
<organism evidence="2 3">
    <name type="scientific">Solanum commersonii</name>
    <name type="common">Commerson's wild potato</name>
    <name type="synonym">Commerson's nightshade</name>
    <dbReference type="NCBI Taxonomy" id="4109"/>
    <lineage>
        <taxon>Eukaryota</taxon>
        <taxon>Viridiplantae</taxon>
        <taxon>Streptophyta</taxon>
        <taxon>Embryophyta</taxon>
        <taxon>Tracheophyta</taxon>
        <taxon>Spermatophyta</taxon>
        <taxon>Magnoliopsida</taxon>
        <taxon>eudicotyledons</taxon>
        <taxon>Gunneridae</taxon>
        <taxon>Pentapetalae</taxon>
        <taxon>asterids</taxon>
        <taxon>lamiids</taxon>
        <taxon>Solanales</taxon>
        <taxon>Solanaceae</taxon>
        <taxon>Solanoideae</taxon>
        <taxon>Solaneae</taxon>
        <taxon>Solanum</taxon>
    </lineage>
</organism>
<sequence>MNEQMDELGPTLEVSVSFGKYENDALSWEKWSSFSPNKYLEEADQCKTSGSVAQKKAYFEAHYKKIATQKMEQEKMEQVESLDEHHIQDRSESTHVFDTERCATQGEEEMARADVNTSDSVDMEVNSLLVLKDKEGEILETSDHGEVPNVEQHKSCEIGSQDNLKEISQVDDEAKSSSAKKSKTPKSNLKNTARKVHPTTEDRISAGTKKKLASPVTKSSRISTLTSKPTPASKVISSSQTSVKKVNGVSYQRSSNAPIAQSNKLLSRSLISPSQSSIKKLNGSTLQRSKNSSTLENKRIAPTSLHMSLSLGPPNSTASTNTMRKSLIMERMGDKDIVKRAFKAFQSSFNQGKPEVDTRYSGSKKVLPKGPEQKISASPTPKKEVERLRKTSDTVMTQKCQSGTRSNSLSSRAPKDAVIERKKVNSVRPAGMSIDRSIDKLKEDIIKGKIHRAGSNR</sequence>
<gene>
    <name evidence="2" type="ORF">H5410_019340</name>
</gene>
<dbReference type="PANTHER" id="PTHR47286">
    <property type="entry name" value="F3I6.9 PROTEIN"/>
    <property type="match status" value="1"/>
</dbReference>
<evidence type="ECO:0008006" key="4">
    <source>
        <dbReference type="Google" id="ProtNLM"/>
    </source>
</evidence>
<proteinExistence type="predicted"/>
<feature type="region of interest" description="Disordered" evidence="1">
    <location>
        <begin position="74"/>
        <end position="97"/>
    </location>
</feature>
<comment type="caution">
    <text evidence="2">The sequence shown here is derived from an EMBL/GenBank/DDBJ whole genome shotgun (WGS) entry which is preliminary data.</text>
</comment>
<dbReference type="AlphaFoldDB" id="A0A9J5Z4Y3"/>
<protein>
    <recommendedName>
        <fullName evidence="4">TPX2 C-terminal domain-containing protein</fullName>
    </recommendedName>
</protein>
<dbReference type="Proteomes" id="UP000824120">
    <property type="component" value="Chromosome 4"/>
</dbReference>
<dbReference type="EMBL" id="JACXVP010000004">
    <property type="protein sequence ID" value="KAG5608059.1"/>
    <property type="molecule type" value="Genomic_DNA"/>
</dbReference>
<feature type="compositionally biased region" description="Basic and acidic residues" evidence="1">
    <location>
        <begin position="413"/>
        <end position="423"/>
    </location>
</feature>
<dbReference type="OrthoDB" id="621651at2759"/>
<dbReference type="PANTHER" id="PTHR47286:SF2">
    <property type="entry name" value="F3I6.9 PROTEIN"/>
    <property type="match status" value="1"/>
</dbReference>
<name>A0A9J5Z4Y3_SOLCO</name>
<feature type="compositionally biased region" description="Polar residues" evidence="1">
    <location>
        <begin position="216"/>
        <end position="261"/>
    </location>
</feature>
<evidence type="ECO:0000256" key="1">
    <source>
        <dbReference type="SAM" id="MobiDB-lite"/>
    </source>
</evidence>
<evidence type="ECO:0000313" key="3">
    <source>
        <dbReference type="Proteomes" id="UP000824120"/>
    </source>
</evidence>
<feature type="region of interest" description="Disordered" evidence="1">
    <location>
        <begin position="352"/>
        <end position="424"/>
    </location>
</feature>
<feature type="compositionally biased region" description="Polar residues" evidence="1">
    <location>
        <begin position="393"/>
        <end position="411"/>
    </location>
</feature>
<reference evidence="2 3" key="1">
    <citation type="submission" date="2020-09" db="EMBL/GenBank/DDBJ databases">
        <title>De no assembly of potato wild relative species, Solanum commersonii.</title>
        <authorList>
            <person name="Cho K."/>
        </authorList>
    </citation>
    <scope>NUCLEOTIDE SEQUENCE [LARGE SCALE GENOMIC DNA]</scope>
    <source>
        <strain evidence="2">LZ3.2</strain>
        <tissue evidence="2">Leaf</tissue>
    </source>
</reference>
<accession>A0A9J5Z4Y3</accession>
<evidence type="ECO:0000313" key="2">
    <source>
        <dbReference type="EMBL" id="KAG5608059.1"/>
    </source>
</evidence>